<evidence type="ECO:0000256" key="3">
    <source>
        <dbReference type="SAM" id="Phobius"/>
    </source>
</evidence>
<dbReference type="GO" id="GO:0055080">
    <property type="term" value="P:monoatomic cation homeostasis"/>
    <property type="evidence" value="ECO:0007669"/>
    <property type="project" value="TreeGrafter"/>
</dbReference>
<feature type="region of interest" description="Disordered" evidence="2">
    <location>
        <begin position="1664"/>
        <end position="1683"/>
    </location>
</feature>
<dbReference type="InterPro" id="IPR031542">
    <property type="entry name" value="UNC80_N"/>
</dbReference>
<dbReference type="GO" id="GO:0005261">
    <property type="term" value="F:monoatomic cation channel activity"/>
    <property type="evidence" value="ECO:0007669"/>
    <property type="project" value="TreeGrafter"/>
</dbReference>
<organism evidence="7 8">
    <name type="scientific">Parthenolecanium corni</name>
    <dbReference type="NCBI Taxonomy" id="536013"/>
    <lineage>
        <taxon>Eukaryota</taxon>
        <taxon>Metazoa</taxon>
        <taxon>Ecdysozoa</taxon>
        <taxon>Arthropoda</taxon>
        <taxon>Hexapoda</taxon>
        <taxon>Insecta</taxon>
        <taxon>Pterygota</taxon>
        <taxon>Neoptera</taxon>
        <taxon>Paraneoptera</taxon>
        <taxon>Hemiptera</taxon>
        <taxon>Sternorrhyncha</taxon>
        <taxon>Coccoidea</taxon>
        <taxon>Coccidae</taxon>
        <taxon>Parthenolecanium</taxon>
    </lineage>
</organism>
<sequence length="3268" mass="370296">MEGEPSTNYSNEQNFAGQPIPVIIQDFFWKQTSPFIRPKFGKHHEASCVFCQNAHIHNDMKEACKVFEKVLVQNIPINTFSEVHKAIQKIPRWRVIETAFPHVVHCVASFLQYRKDVMDLQTVSQTESKLLYILHWIILDAGEECADADSENGIYQHSPFYYVFPISAIMMFVYMLAPVLHRIKESELQSYRLENGLKLWRALWEHRHPDAVCFTTYCKLNPHHVWARRLRSDHPSFDVLPGRKISKEEDHVFDSPKSTNNTYLDLHPSAKVFENEKVILRLPSLLESEDLAKHSPIIFSGKASILQLAMGRTVSSSGRASLPSEHLQLPPEIIQHMTARHSITNAGMPVDKEITFESSKPAKASPQTAKPINLFAATLMDIAVLKCLFVPQWPEEGVFWALNFLYKRLQTMNKIIMEQQPRKRCNSLPIPRAEVSSQGSPDVKRKYCKEMPASCNSKGILSYHFSFIPDFPFCKKKHGKHGKYADKHKKKCKKSDFKSFVGNKLLSRSEKNLEKLIHFDDKEIYETDHRHSLDFDETKNLTFPTPSLTKITTHSDDDESKLGALVKVTSMPSLRIGEDSQTFAEKHSPNPIITVTQHTPNPSPDYLRRKLSFESYGDEQEHNEIRNKSKPSNLTRSLTDSNISYSGEEITEAPGSAGYVNKDGDIDILVVLQAIHNISQREKLVCSVQVCEMMIRIIEILMEMGILHLHFREEHLSKSHLFSLEQISDFKKIHTITDPQTLIISSTFRIIKHLGCPNHCNENQKIVTSSSSDLIRSQCQTVLNRLRKTNAECFEKYLEIFVETYRIVDVLEFFHAFSGCCVDPCSLLSPNQKRNLKSPDNTAQAGYATNFGSGANSSKSNRSVENYIVALTFKTLITRLTATPKEIKAPENMSLYHDARLFINYVKEAHGSTFRQVLLSGLIDTANRAHRKEPEIQTTKVIRHIPSTDQGDKIEHSCIIVDEKDSKKTLFKKKSTSSACASVCDIDDSDEVKASPGSTSYQKKHPALTTRHSERNFQKLDSAKSQSRSPISGFVSWIRKEYGRSESLESHCGDDSDFQMDSSSLPNHILQHSHSKISQRSISNVSQTFSKAKKRVGDQLHKIGFKKMKKKERSLEETQGNYLSRRNSIETRNLSRDSEFLVLKERKLVATDVLYNGMQRLAFLLEICHPGSVPDPPLVAAVLDLPHTPVVARAAFFLECSYYVHCFNKGQWPLWTKLNLPGFRQSGLVTCARGSTAPNGLRRAQMLQRSAGKMFHLWAEAIASRLDDMLTKDEENIPQIIVDMSDDNKNAVLLAEDEEEDFLDEATGIQFGSNCPMALRIMACMLLLEITAYLRETFQNLPKSIRTVGRDRPAAWDKSYMKDSNRRFSVALSSMGHSQASAQSLQSISCDRESSERKISFVLHEPEGDSEESCVVPSASQGEENRADVQSDDKKSRKPASSGRPYLLRRSTASGAGGSIKRRSFRFKKGGNKESGKESNDGRKASGKDSGDGKKGGLREAFKDKFGDSRKSGHKDDDHKKSGYKESDLDHSVRRVDSIQSKRQKGSLSDRSDTSELCHSAGEESPGIMESPDEQIPESPSDSNDPDDTSVNMPWIKVVTRMMNTFNYYCSHQNYCHPFCYRRHMRACSRLTKSLRKVYGEEFKISQIENFFVKINEKDLKNQKFADPATSQSSPSGREPSVKGLDAVGSFSSDYAHQNSGAPKEAESEKKSRDQSFMLKYIKTQVKDSFHSPLATIVKSIVILSEDHVVDILPVAWELLLESNQEVVASAASLFIVAAFKASRKAVEVMQSGLQNNETAVRINSILRFQVLWRHRYQAWPRMEERAQTTFRLPPPSIEFTLTSPKIGIESLPVVDPPWMTINAEIPVNKFPKAEESHRQLSARKTTEKREVPPPPLTYHAVKNKAVDGRESFLITAIPIVTQAAYEPSFPHAMGDADHDEADDESCDTQETGKSQVQGQQQPQQQQLVQLQQKCGGIHAQSLAVLFPSCLCSAVVDIVGLLDDAAVSADGNSVYEVAYQVIWNCLVEDSSLFLRYILERLTRDKQELMFKILRHLIRFIPKLPQQAAFALYNYIIGYVMFYVRSPHENGQKMIGAALSILWMVVHSVHGIMFKDLKQILRKEQCDMAILLTAHAPSAKKIIVHGPQEQDGGGIPSQFPVQEDTQFCQLWRESLDYFNIDEKKQKEYFLVDHKTHQIHNLNSYVRDYYCFKRSQYPQLELIYMKPEDAFNALQRQELHHKFIEIGKVLLTWAILKNVDMVMQRVVFLHEELIKIGSFPRKALEADLDLYKGGEMGKELLGLDVLHKFMWIRLIARMFEAMAGNFAYSSDIHLSMNVLNGALTLHSEDACILRYVMAAYINAAHNFKNIFATNGYFLIVPTLLQIYSSHQTNKLVTRTVEYTVKQFYLMNRKPFILQMFGSVSAILDIDETGQFGNAHEVEANCLFQLLLSLETPSPDPLHIGELVKEDKPLKAIDFCYHDENEMVNVVDCISLCVMVVSYSADSLRAYQMLVILEAILPCYLKQIQSPEYRKNGQSEREIIAQLALSVKTLVNNCEALTKNYNGPQRTTPEHKTSSQRNYSKGPYSPAYDYEDDSKYISDRGRTRITYDRDSDDSEQVLRTDFRRPRDVLLSTVADFVTKSSCRLIELYKKCPIDSKHVELLDQRCYVRLADIAITLLKVSPYDPDTMGCKGLQRYMSHLLPATDWSNETMKQTLLTLLRRVDKMFVKIYKKTSIRRQVDWNAASGILKGVYETLFRFPTIVMFQPMKALINTCQALIIADTVGVGLSENLSSASASIMSKVPPPQFTSIVIKLIALQILAFGDSYSLEQVCGSLLSSPLAEKVENTFVNFLLPFCLKVGGGARDEVCVRQDDVSFALIAILNYMSPTSANVKFYGSGSQNLKTMSELRTASMTYNMRDSKIVLGLTTSVYKIAFLGLKIVQVCFESELNAHWQRIAKTVKEVSKIAEARTSFWSYLDFVVSYRNPLFIILLPFLHQRVNQPPVNEAEKTLLLKVKEKLTSFSMSPQICRSALVVQLRNELRDLRMELDSKKMELDLKNKEGFSGSLDVPNRPSFSDYLDCHPTQSEIMTHRGDLFSSNEEYSIECEKPFISKLHRSKAQSKKTFRFRRSRIEQKAQTKSAPASVNVSEVQSPTSVSSQSIVPAAQLITTIQTIKPPIPSQNTFETSWEEESLLSQTTSSTSGYRENCSLLMMQLESPKEINHCFPSSSNSTLVPPVSPDSFESDDDVRSSQHSVLMVYTQSEKNTML</sequence>
<dbReference type="InterPro" id="IPR046460">
    <property type="entry name" value="UNC80_C"/>
</dbReference>
<protein>
    <recommendedName>
        <fullName evidence="9">Protein unc-80 homolog</fullName>
    </recommendedName>
</protein>
<dbReference type="GO" id="GO:0030424">
    <property type="term" value="C:axon"/>
    <property type="evidence" value="ECO:0007669"/>
    <property type="project" value="TreeGrafter"/>
</dbReference>
<feature type="coiled-coil region" evidence="1">
    <location>
        <begin position="3034"/>
        <end position="3061"/>
    </location>
</feature>
<comment type="caution">
    <text evidence="7">The sequence shown here is derived from an EMBL/GenBank/DDBJ whole genome shotgun (WGS) entry which is preliminary data.</text>
</comment>
<feature type="compositionally biased region" description="Acidic residues" evidence="2">
    <location>
        <begin position="1938"/>
        <end position="1948"/>
    </location>
</feature>
<dbReference type="InterPro" id="IPR016024">
    <property type="entry name" value="ARM-type_fold"/>
</dbReference>
<feature type="region of interest" description="Disordered" evidence="2">
    <location>
        <begin position="1874"/>
        <end position="1899"/>
    </location>
</feature>
<feature type="region of interest" description="Disordered" evidence="2">
    <location>
        <begin position="617"/>
        <end position="638"/>
    </location>
</feature>
<keyword evidence="3" id="KW-0472">Membrane</keyword>
<dbReference type="Pfam" id="PF20262">
    <property type="entry name" value="UNC80_C"/>
    <property type="match status" value="1"/>
</dbReference>
<evidence type="ECO:0008006" key="9">
    <source>
        <dbReference type="Google" id="ProtNLM"/>
    </source>
</evidence>
<feature type="region of interest" description="Disordered" evidence="2">
    <location>
        <begin position="2562"/>
        <end position="2593"/>
    </location>
</feature>
<proteinExistence type="predicted"/>
<dbReference type="GO" id="GO:0034703">
    <property type="term" value="C:cation channel complex"/>
    <property type="evidence" value="ECO:0007669"/>
    <property type="project" value="TreeGrafter"/>
</dbReference>
<keyword evidence="8" id="KW-1185">Reference proteome</keyword>
<evidence type="ECO:0000313" key="8">
    <source>
        <dbReference type="Proteomes" id="UP001367676"/>
    </source>
</evidence>
<dbReference type="PANTHER" id="PTHR31781">
    <property type="entry name" value="UNC80"/>
    <property type="match status" value="1"/>
</dbReference>
<evidence type="ECO:0000313" key="7">
    <source>
        <dbReference type="EMBL" id="KAK7601835.1"/>
    </source>
</evidence>
<feature type="region of interest" description="Disordered" evidence="2">
    <location>
        <begin position="1402"/>
        <end position="1591"/>
    </location>
</feature>
<feature type="domain" description="Protein UNC80 central region" evidence="5">
    <location>
        <begin position="1144"/>
        <end position="1516"/>
    </location>
</feature>
<gene>
    <name evidence="7" type="ORF">V9T40_009276</name>
</gene>
<dbReference type="Pfam" id="PF19424">
    <property type="entry name" value="UNC80"/>
    <property type="match status" value="2"/>
</dbReference>
<dbReference type="Proteomes" id="UP001367676">
    <property type="component" value="Unassembled WGS sequence"/>
</dbReference>
<evidence type="ECO:0000256" key="1">
    <source>
        <dbReference type="SAM" id="Coils"/>
    </source>
</evidence>
<evidence type="ECO:0000256" key="2">
    <source>
        <dbReference type="SAM" id="MobiDB-lite"/>
    </source>
</evidence>
<keyword evidence="1" id="KW-0175">Coiled coil</keyword>
<dbReference type="EMBL" id="JBBCAQ010000010">
    <property type="protein sequence ID" value="KAK7601835.1"/>
    <property type="molecule type" value="Genomic_DNA"/>
</dbReference>
<feature type="compositionally biased region" description="Basic and acidic residues" evidence="2">
    <location>
        <begin position="1874"/>
        <end position="1892"/>
    </location>
</feature>
<feature type="domain" description="Protein UNC80 central region" evidence="5">
    <location>
        <begin position="1527"/>
        <end position="1936"/>
    </location>
</feature>
<dbReference type="Pfam" id="PF15778">
    <property type="entry name" value="UNC80_N"/>
    <property type="match status" value="1"/>
</dbReference>
<dbReference type="InterPro" id="IPR045852">
    <property type="entry name" value="UNC80_central"/>
</dbReference>
<feature type="transmembrane region" description="Helical" evidence="3">
    <location>
        <begin position="2059"/>
        <end position="2081"/>
    </location>
</feature>
<dbReference type="PANTHER" id="PTHR31781:SF1">
    <property type="entry name" value="PROTEIN UNC-80 HOMOLOG"/>
    <property type="match status" value="1"/>
</dbReference>
<keyword evidence="3" id="KW-1133">Transmembrane helix</keyword>
<feature type="region of interest" description="Disordered" evidence="2">
    <location>
        <begin position="1930"/>
        <end position="1961"/>
    </location>
</feature>
<feature type="compositionally biased region" description="Basic residues" evidence="2">
    <location>
        <begin position="1460"/>
        <end position="1470"/>
    </location>
</feature>
<feature type="compositionally biased region" description="Basic and acidic residues" evidence="2">
    <location>
        <begin position="1471"/>
        <end position="1537"/>
    </location>
</feature>
<reference evidence="7 8" key="1">
    <citation type="submission" date="2024-03" db="EMBL/GenBank/DDBJ databases">
        <title>Adaptation during the transition from Ophiocordyceps entomopathogen to insect associate is accompanied by gene loss and intensified selection.</title>
        <authorList>
            <person name="Ward C.M."/>
            <person name="Onetto C.A."/>
            <person name="Borneman A.R."/>
        </authorList>
    </citation>
    <scope>NUCLEOTIDE SEQUENCE [LARGE SCALE GENOMIC DNA]</scope>
    <source>
        <strain evidence="7">AWRI1</strain>
        <tissue evidence="7">Single Adult Female</tissue>
    </source>
</reference>
<evidence type="ECO:0000259" key="4">
    <source>
        <dbReference type="Pfam" id="PF15778"/>
    </source>
</evidence>
<evidence type="ECO:0000259" key="6">
    <source>
        <dbReference type="Pfam" id="PF20262"/>
    </source>
</evidence>
<feature type="region of interest" description="Disordered" evidence="2">
    <location>
        <begin position="3226"/>
        <end position="3249"/>
    </location>
</feature>
<feature type="region of interest" description="Disordered" evidence="2">
    <location>
        <begin position="990"/>
        <end position="1014"/>
    </location>
</feature>
<keyword evidence="3" id="KW-0812">Transmembrane</keyword>
<feature type="compositionally biased region" description="Polar residues" evidence="2">
    <location>
        <begin position="1538"/>
        <end position="1547"/>
    </location>
</feature>
<dbReference type="SUPFAM" id="SSF48371">
    <property type="entry name" value="ARM repeat"/>
    <property type="match status" value="1"/>
</dbReference>
<name>A0AAN9Y8W5_9HEMI</name>
<feature type="domain" description="Protein UNC80 C-terminal" evidence="6">
    <location>
        <begin position="1980"/>
        <end position="3047"/>
    </location>
</feature>
<feature type="compositionally biased region" description="Basic and acidic residues" evidence="2">
    <location>
        <begin position="1423"/>
        <end position="1435"/>
    </location>
</feature>
<feature type="domain" description="Cation channel complex component UNC80 N-terminal" evidence="4">
    <location>
        <begin position="19"/>
        <end position="219"/>
    </location>
</feature>
<accession>A0AAN9Y8W5</accession>
<evidence type="ECO:0000259" key="5">
    <source>
        <dbReference type="Pfam" id="PF19424"/>
    </source>
</evidence>
<feature type="transmembrane region" description="Helical" evidence="3">
    <location>
        <begin position="2093"/>
        <end position="2113"/>
    </location>
</feature>